<dbReference type="eggNOG" id="arCOG03213">
    <property type="taxonomic scope" value="Archaea"/>
</dbReference>
<dbReference type="PIRSF" id="PIRSF019262">
    <property type="entry name" value="UCP019262"/>
    <property type="match status" value="1"/>
</dbReference>
<proteinExistence type="predicted"/>
<accession>A6URH6</accession>
<dbReference type="Proteomes" id="UP000001107">
    <property type="component" value="Chromosome"/>
</dbReference>
<dbReference type="AlphaFoldDB" id="A6URH6"/>
<evidence type="ECO:0000259" key="1">
    <source>
        <dbReference type="Pfam" id="PF09894"/>
    </source>
</evidence>
<evidence type="ECO:0000313" key="4">
    <source>
        <dbReference type="Proteomes" id="UP000001107"/>
    </source>
</evidence>
<keyword evidence="4" id="KW-1185">Reference proteome</keyword>
<feature type="domain" description="Connectase MJ0548-like N-terminal" evidence="1">
    <location>
        <begin position="1"/>
        <end position="191"/>
    </location>
</feature>
<dbReference type="Pfam" id="PF09894">
    <property type="entry name" value="MJ0548_N"/>
    <property type="match status" value="1"/>
</dbReference>
<dbReference type="STRING" id="406327.Mevan_1200"/>
<dbReference type="InterPro" id="IPR057377">
    <property type="entry name" value="MJ0548_C"/>
</dbReference>
<dbReference type="InterPro" id="IPR057262">
    <property type="entry name" value="MJ0548_N"/>
</dbReference>
<evidence type="ECO:0000313" key="3">
    <source>
        <dbReference type="EMBL" id="ABR55098.1"/>
    </source>
</evidence>
<protein>
    <submittedName>
        <fullName evidence="3">Uncharacterized protein</fullName>
    </submittedName>
</protein>
<dbReference type="EMBL" id="CP000742">
    <property type="protein sequence ID" value="ABR55098.1"/>
    <property type="molecule type" value="Genomic_DNA"/>
</dbReference>
<dbReference type="RefSeq" id="WP_012066013.1">
    <property type="nucleotide sequence ID" value="NC_009634.1"/>
</dbReference>
<gene>
    <name evidence="3" type="ordered locus">Mevan_1200</name>
</gene>
<dbReference type="InterPro" id="IPR016754">
    <property type="entry name" value="MJ0548-like"/>
</dbReference>
<dbReference type="KEGG" id="mvn:Mevan_1200"/>
<dbReference type="OrthoDB" id="106876at2157"/>
<dbReference type="HOGENOM" id="CLU_078138_0_0_2"/>
<sequence>MSVIIGYYGKNGVVIAGDKRTILFNGEEKKREMLEELLYSGKIKNDDDLSEKSAEFSVKVHILDDQKKIKQLENTLIGEVRTIGKDSKRKKMYLSKDICVILDIENDNIVKKSVKTGTGIVVFGNKYVKKIVELELKKYLSEISKMDVLKIRTIFEKILVGIENPTLSKGYDFLYCQNAEKDIESIIKKDLNDLREYREELSIKMAEMQKLMTIVNKIAKSGEIGIIKNGSLVLNESFLAIDKICLNPEIYSEIDINGNFKEGDLIEIQNGELTVKGTNNYVSVQKIICNR</sequence>
<feature type="domain" description="Connectase MJ0548-like C-terminal" evidence="2">
    <location>
        <begin position="196"/>
        <end position="289"/>
    </location>
</feature>
<evidence type="ECO:0000259" key="2">
    <source>
        <dbReference type="Pfam" id="PF25274"/>
    </source>
</evidence>
<organism evidence="3 4">
    <name type="scientific">Methanococcus vannielii (strain ATCC 35089 / DSM 1224 / JCM 13029 / OCM 148 / SB)</name>
    <dbReference type="NCBI Taxonomy" id="406327"/>
    <lineage>
        <taxon>Archaea</taxon>
        <taxon>Methanobacteriati</taxon>
        <taxon>Methanobacteriota</taxon>
        <taxon>Methanomada group</taxon>
        <taxon>Methanococci</taxon>
        <taxon>Methanococcales</taxon>
        <taxon>Methanococcaceae</taxon>
        <taxon>Methanococcus</taxon>
    </lineage>
</organism>
<reference evidence="3" key="1">
    <citation type="submission" date="2007-06" db="EMBL/GenBank/DDBJ databases">
        <title>Complete sequence of Methanococcus vannielii SB.</title>
        <authorList>
            <consortium name="US DOE Joint Genome Institute"/>
            <person name="Copeland A."/>
            <person name="Lucas S."/>
            <person name="Lapidus A."/>
            <person name="Barry K."/>
            <person name="Glavina del Rio T."/>
            <person name="Dalin E."/>
            <person name="Tice H."/>
            <person name="Pitluck S."/>
            <person name="Chain P."/>
            <person name="Malfatti S."/>
            <person name="Shin M."/>
            <person name="Vergez L."/>
            <person name="Schmutz J."/>
            <person name="Larimer F."/>
            <person name="Land M."/>
            <person name="Hauser L."/>
            <person name="Kyrpides N."/>
            <person name="Anderson I."/>
            <person name="Sieprawska-Lupa M."/>
            <person name="Whitman W.B."/>
            <person name="Richardson P."/>
        </authorList>
    </citation>
    <scope>NUCLEOTIDE SEQUENCE [LARGE SCALE GENOMIC DNA]</scope>
    <source>
        <strain evidence="3">SB</strain>
    </source>
</reference>
<dbReference type="GeneID" id="5325568"/>
<name>A6URH6_METVS</name>
<dbReference type="Pfam" id="PF25274">
    <property type="entry name" value="MJ0548_C"/>
    <property type="match status" value="1"/>
</dbReference>